<feature type="transmembrane region" description="Helical" evidence="6">
    <location>
        <begin position="336"/>
        <end position="355"/>
    </location>
</feature>
<dbReference type="Gene3D" id="1.20.1250.20">
    <property type="entry name" value="MFS general substrate transporter like domains"/>
    <property type="match status" value="2"/>
</dbReference>
<dbReference type="Proteomes" id="UP000254978">
    <property type="component" value="Unassembled WGS sequence"/>
</dbReference>
<feature type="transmembrane region" description="Helical" evidence="6">
    <location>
        <begin position="245"/>
        <end position="265"/>
    </location>
</feature>
<dbReference type="InterPro" id="IPR020846">
    <property type="entry name" value="MFS_dom"/>
</dbReference>
<dbReference type="PANTHER" id="PTHR43124">
    <property type="entry name" value="PURINE EFFLUX PUMP PBUE"/>
    <property type="match status" value="1"/>
</dbReference>
<gene>
    <name evidence="8" type="ORF">NCTC10821_05370</name>
</gene>
<evidence type="ECO:0000313" key="8">
    <source>
        <dbReference type="EMBL" id="STZ61811.1"/>
    </source>
</evidence>
<dbReference type="AlphaFoldDB" id="A0A378TM18"/>
<feature type="transmembrane region" description="Helical" evidence="6">
    <location>
        <begin position="49"/>
        <end position="70"/>
    </location>
</feature>
<evidence type="ECO:0000259" key="7">
    <source>
        <dbReference type="PROSITE" id="PS50850"/>
    </source>
</evidence>
<keyword evidence="2" id="KW-1003">Cell membrane</keyword>
<dbReference type="PROSITE" id="PS50850">
    <property type="entry name" value="MFS"/>
    <property type="match status" value="1"/>
</dbReference>
<keyword evidence="9" id="KW-1185">Reference proteome</keyword>
<dbReference type="InterPro" id="IPR050189">
    <property type="entry name" value="MFS_Efflux_Transporters"/>
</dbReference>
<feature type="transmembrane region" description="Helical" evidence="6">
    <location>
        <begin position="209"/>
        <end position="233"/>
    </location>
</feature>
<keyword evidence="3 6" id="KW-0812">Transmembrane</keyword>
<evidence type="ECO:0000256" key="2">
    <source>
        <dbReference type="ARBA" id="ARBA00022475"/>
    </source>
</evidence>
<dbReference type="InterPro" id="IPR011701">
    <property type="entry name" value="MFS"/>
</dbReference>
<feature type="transmembrane region" description="Helical" evidence="6">
    <location>
        <begin position="302"/>
        <end position="324"/>
    </location>
</feature>
<evidence type="ECO:0000313" key="9">
    <source>
        <dbReference type="Proteomes" id="UP000254978"/>
    </source>
</evidence>
<feature type="transmembrane region" description="Helical" evidence="6">
    <location>
        <begin position="12"/>
        <end position="43"/>
    </location>
</feature>
<comment type="subcellular location">
    <subcellularLocation>
        <location evidence="1">Cell membrane</location>
        <topology evidence="1">Multi-pass membrane protein</topology>
    </subcellularLocation>
</comment>
<dbReference type="GO" id="GO:0022857">
    <property type="term" value="F:transmembrane transporter activity"/>
    <property type="evidence" value="ECO:0007669"/>
    <property type="project" value="InterPro"/>
</dbReference>
<feature type="transmembrane region" description="Helical" evidence="6">
    <location>
        <begin position="169"/>
        <end position="188"/>
    </location>
</feature>
<evidence type="ECO:0000256" key="3">
    <source>
        <dbReference type="ARBA" id="ARBA00022692"/>
    </source>
</evidence>
<protein>
    <submittedName>
        <fullName evidence="8">Major facilitator superfamily MFS_1</fullName>
    </submittedName>
</protein>
<name>A0A378TM18_9MYCO</name>
<evidence type="ECO:0000256" key="4">
    <source>
        <dbReference type="ARBA" id="ARBA00022989"/>
    </source>
</evidence>
<feature type="transmembrane region" description="Helical" evidence="6">
    <location>
        <begin position="277"/>
        <end position="296"/>
    </location>
</feature>
<dbReference type="PANTHER" id="PTHR43124:SF3">
    <property type="entry name" value="CHLORAMPHENICOL EFFLUX PUMP RV0191"/>
    <property type="match status" value="1"/>
</dbReference>
<evidence type="ECO:0000256" key="1">
    <source>
        <dbReference type="ARBA" id="ARBA00004651"/>
    </source>
</evidence>
<reference evidence="8 9" key="1">
    <citation type="submission" date="2018-06" db="EMBL/GenBank/DDBJ databases">
        <authorList>
            <consortium name="Pathogen Informatics"/>
            <person name="Doyle S."/>
        </authorList>
    </citation>
    <scope>NUCLEOTIDE SEQUENCE [LARGE SCALE GENOMIC DNA]</scope>
    <source>
        <strain evidence="8 9">NCTC10821</strain>
    </source>
</reference>
<accession>A0A378TM18</accession>
<dbReference type="GO" id="GO:0005886">
    <property type="term" value="C:plasma membrane"/>
    <property type="evidence" value="ECO:0007669"/>
    <property type="project" value="UniProtKB-SubCell"/>
</dbReference>
<feature type="transmembrane region" description="Helical" evidence="6">
    <location>
        <begin position="82"/>
        <end position="100"/>
    </location>
</feature>
<dbReference type="InterPro" id="IPR036259">
    <property type="entry name" value="MFS_trans_sf"/>
</dbReference>
<organism evidence="8 9">
    <name type="scientific">Mycolicibacterium tokaiense</name>
    <dbReference type="NCBI Taxonomy" id="39695"/>
    <lineage>
        <taxon>Bacteria</taxon>
        <taxon>Bacillati</taxon>
        <taxon>Actinomycetota</taxon>
        <taxon>Actinomycetes</taxon>
        <taxon>Mycobacteriales</taxon>
        <taxon>Mycobacteriaceae</taxon>
        <taxon>Mycolicibacterium</taxon>
    </lineage>
</organism>
<proteinExistence type="predicted"/>
<evidence type="ECO:0000256" key="6">
    <source>
        <dbReference type="SAM" id="Phobius"/>
    </source>
</evidence>
<feature type="transmembrane region" description="Helical" evidence="6">
    <location>
        <begin position="367"/>
        <end position="386"/>
    </location>
</feature>
<dbReference type="OrthoDB" id="7030876at2"/>
<keyword evidence="5 6" id="KW-0472">Membrane</keyword>
<dbReference type="Pfam" id="PF07690">
    <property type="entry name" value="MFS_1"/>
    <property type="match status" value="1"/>
</dbReference>
<keyword evidence="4 6" id="KW-1133">Transmembrane helix</keyword>
<feature type="domain" description="Major facilitator superfamily (MFS) profile" evidence="7">
    <location>
        <begin position="16"/>
        <end position="390"/>
    </location>
</feature>
<sequence length="398" mass="39865">MQREEPCLSTSFHLRPVALASSTATMSIAPSLLVAATAVQISADLHLDIGQVGLAVSGFYGATAVTTAALGRLVSRQGPRRSLMAVMTVNAAVLVILGLAQNIWVMAAALLAGGMANGAVHPASNVVLAEGVRGHLGLALGIKQSAMPAAGIAGGLAVPAIALTVGWRWAFAVAALVSCGLVVAAFCHRPDAGPARLHVDTEGVSGAAFPLRLLSLGVCCGAAAGTSLTVLLISGTVASGMLAPGQAGLLAAGCGTLAVLARIGLGRYGDRRPQRDPTVNAVALLFLCCVGGALMATGWPPLFVLGATLAAGLGFGWTGLVHLATMRAHADDPARATGTLMTGFATGSFLGPLVVAQVASQWGYRPVWISVAALALISALALAAVIRSGRRSLARTAG</sequence>
<evidence type="ECO:0000256" key="5">
    <source>
        <dbReference type="ARBA" id="ARBA00023136"/>
    </source>
</evidence>
<dbReference type="SUPFAM" id="SSF103473">
    <property type="entry name" value="MFS general substrate transporter"/>
    <property type="match status" value="1"/>
</dbReference>
<dbReference type="EMBL" id="UGQT01000001">
    <property type="protein sequence ID" value="STZ61811.1"/>
    <property type="molecule type" value="Genomic_DNA"/>
</dbReference>